<dbReference type="CDD" id="cd01299">
    <property type="entry name" value="Met_dep_hydrolase_A"/>
    <property type="match status" value="1"/>
</dbReference>
<reference evidence="2 3" key="1">
    <citation type="journal article" date="2019" name="PLoS ONE">
        <title>Comparative genome analysis indicates high evolutionary potential of pathogenicity genes in Colletotrichum tanaceti.</title>
        <authorList>
            <person name="Lelwala R.V."/>
            <person name="Korhonen P.K."/>
            <person name="Young N.D."/>
            <person name="Scott J.B."/>
            <person name="Ades P.A."/>
            <person name="Gasser R.B."/>
            <person name="Taylor P.W.J."/>
        </authorList>
    </citation>
    <scope>NUCLEOTIDE SEQUENCE [LARGE SCALE GENOMIC DNA]</scope>
    <source>
        <strain evidence="2">BRIP57314</strain>
    </source>
</reference>
<dbReference type="Gene3D" id="3.20.20.140">
    <property type="entry name" value="Metal-dependent hydrolases"/>
    <property type="match status" value="1"/>
</dbReference>
<dbReference type="SUPFAM" id="SSF51338">
    <property type="entry name" value="Composite domain of metallo-dependent hydrolases"/>
    <property type="match status" value="2"/>
</dbReference>
<protein>
    <recommendedName>
        <fullName evidence="1">Amidohydrolase-related domain-containing protein</fullName>
    </recommendedName>
</protein>
<dbReference type="OrthoDB" id="5595695at2759"/>
<evidence type="ECO:0000259" key="1">
    <source>
        <dbReference type="Pfam" id="PF01979"/>
    </source>
</evidence>
<feature type="domain" description="Amidohydrolase-related" evidence="1">
    <location>
        <begin position="100"/>
        <end position="457"/>
    </location>
</feature>
<dbReference type="InterPro" id="IPR057744">
    <property type="entry name" value="OTAase-like"/>
</dbReference>
<accession>A0A4U6X9S9</accession>
<dbReference type="EMBL" id="PJEX01000272">
    <property type="protein sequence ID" value="TKW51943.1"/>
    <property type="molecule type" value="Genomic_DNA"/>
</dbReference>
<dbReference type="PANTHER" id="PTHR43135:SF3">
    <property type="entry name" value="ALPHA-D-RIBOSE 1-METHYLPHOSPHONATE 5-TRIPHOSPHATE DIPHOSPHATASE"/>
    <property type="match status" value="1"/>
</dbReference>
<dbReference type="STRING" id="1306861.A0A4U6X9S9"/>
<dbReference type="GO" id="GO:0016810">
    <property type="term" value="F:hydrolase activity, acting on carbon-nitrogen (but not peptide) bonds"/>
    <property type="evidence" value="ECO:0007669"/>
    <property type="project" value="InterPro"/>
</dbReference>
<dbReference type="InterPro" id="IPR051781">
    <property type="entry name" value="Metallo-dep_Hydrolase"/>
</dbReference>
<dbReference type="InterPro" id="IPR011059">
    <property type="entry name" value="Metal-dep_hydrolase_composite"/>
</dbReference>
<evidence type="ECO:0000313" key="3">
    <source>
        <dbReference type="Proteomes" id="UP000310108"/>
    </source>
</evidence>
<organism evidence="2 3">
    <name type="scientific">Colletotrichum tanaceti</name>
    <dbReference type="NCBI Taxonomy" id="1306861"/>
    <lineage>
        <taxon>Eukaryota</taxon>
        <taxon>Fungi</taxon>
        <taxon>Dikarya</taxon>
        <taxon>Ascomycota</taxon>
        <taxon>Pezizomycotina</taxon>
        <taxon>Sordariomycetes</taxon>
        <taxon>Hypocreomycetidae</taxon>
        <taxon>Glomerellales</taxon>
        <taxon>Glomerellaceae</taxon>
        <taxon>Colletotrichum</taxon>
        <taxon>Colletotrichum destructivum species complex</taxon>
    </lineage>
</organism>
<dbReference type="Pfam" id="PF01979">
    <property type="entry name" value="Amidohydro_1"/>
    <property type="match status" value="1"/>
</dbReference>
<evidence type="ECO:0000313" key="2">
    <source>
        <dbReference type="EMBL" id="TKW51943.1"/>
    </source>
</evidence>
<dbReference type="Gene3D" id="2.30.40.10">
    <property type="entry name" value="Urease, subunit C, domain 1"/>
    <property type="match status" value="1"/>
</dbReference>
<dbReference type="AlphaFoldDB" id="A0A4U6X9S9"/>
<dbReference type="InterPro" id="IPR006680">
    <property type="entry name" value="Amidohydro-rel"/>
</dbReference>
<dbReference type="InterPro" id="IPR032466">
    <property type="entry name" value="Metal_Hydrolase"/>
</dbReference>
<comment type="caution">
    <text evidence="2">The sequence shown here is derived from an EMBL/GenBank/DDBJ whole genome shotgun (WGS) entry which is preliminary data.</text>
</comment>
<dbReference type="PANTHER" id="PTHR43135">
    <property type="entry name" value="ALPHA-D-RIBOSE 1-METHYLPHOSPHONATE 5-TRIPHOSPHATE DIPHOSPHATASE"/>
    <property type="match status" value="1"/>
</dbReference>
<proteinExistence type="predicted"/>
<dbReference type="SUPFAM" id="SSF51556">
    <property type="entry name" value="Metallo-dependent hydrolases"/>
    <property type="match status" value="1"/>
</dbReference>
<dbReference type="Proteomes" id="UP000310108">
    <property type="component" value="Unassembled WGS sequence"/>
</dbReference>
<sequence length="477" mass="49980">MTLLLPPSSPRQRADAAASYAIPEKLIKPWKLPRQNTYLFVNANVVDTAAGVIIENTTVKISDGLIENVGGGGGGGDDPASISGDDDAGAVVVVDLRGKFLSPGLIDCHVHVTSVPGEANLDGGFGMDAAVSHFRQPFVCGRILSKGFTTVRDTGGATRALVEAIEDGVFPGPRLFIANKALSQTGGHGDRRGAHDHSGLCCGGGGGGSGSAGLSVVVDGVPECIRAAREQLRTGADFIKIMVGGGVASPTDGIENVQFTADEIRAISEVARGHGTSVTAHAYTPRAIRHAVDNGAAGIEHGNLLDAETAAYMAARGVWLTPTLVTYDAMGSGRYAGFLPPANRRKNREVLEGGLRSLRLAADAGVVICHGSDLLGPLQAEQSREFGIRRRALGDREVLRSATVHAARMLRREGFLGQVRAGFAADLLVLNANPLEDVSILDEPERSVLAVIKDGRVYTSRWSKLPEDVTEPPALIE</sequence>
<name>A0A4U6X9S9_9PEZI</name>
<keyword evidence="3" id="KW-1185">Reference proteome</keyword>
<gene>
    <name evidence="2" type="primary">YJL213W</name>
    <name evidence="2" type="ORF">CTA1_5808</name>
</gene>